<evidence type="ECO:0000313" key="2">
    <source>
        <dbReference type="EMBL" id="KAB8129181.1"/>
    </source>
</evidence>
<dbReference type="GO" id="GO:0005524">
    <property type="term" value="F:ATP binding"/>
    <property type="evidence" value="ECO:0007669"/>
    <property type="project" value="InterPro"/>
</dbReference>
<name>A0A7C8GS19_9BACI</name>
<dbReference type="Gene3D" id="3.40.50.20">
    <property type="match status" value="1"/>
</dbReference>
<dbReference type="InterPro" id="IPR003806">
    <property type="entry name" value="ATP-grasp_PylC-type"/>
</dbReference>
<dbReference type="GO" id="GO:0046872">
    <property type="term" value="F:metal ion binding"/>
    <property type="evidence" value="ECO:0007669"/>
    <property type="project" value="InterPro"/>
</dbReference>
<comment type="caution">
    <text evidence="2">The sequence shown here is derived from an EMBL/GenBank/DDBJ whole genome shotgun (WGS) entry which is preliminary data.</text>
</comment>
<feature type="domain" description="ATP-grasp fold PylC-type" evidence="1">
    <location>
        <begin position="125"/>
        <end position="274"/>
    </location>
</feature>
<dbReference type="AlphaFoldDB" id="A0A7C8GS19"/>
<dbReference type="Proteomes" id="UP000480246">
    <property type="component" value="Unassembled WGS sequence"/>
</dbReference>
<dbReference type="OrthoDB" id="40611at2"/>
<dbReference type="Gene3D" id="3.30.470.20">
    <property type="entry name" value="ATP-grasp fold, B domain"/>
    <property type="match status" value="1"/>
</dbReference>
<dbReference type="RefSeq" id="WP_153405546.1">
    <property type="nucleotide sequence ID" value="NZ_ML762437.1"/>
</dbReference>
<reference evidence="2 3" key="1">
    <citation type="submission" date="2019-10" db="EMBL/GenBank/DDBJ databases">
        <title>Gracilibacillus sp. nov. isolated from rice seeds.</title>
        <authorList>
            <person name="He S."/>
        </authorList>
    </citation>
    <scope>NUCLEOTIDE SEQUENCE [LARGE SCALE GENOMIC DNA]</scope>
    <source>
        <strain evidence="2 3">TD8</strain>
    </source>
</reference>
<dbReference type="EMBL" id="WEID01000077">
    <property type="protein sequence ID" value="KAB8129181.1"/>
    <property type="molecule type" value="Genomic_DNA"/>
</dbReference>
<proteinExistence type="predicted"/>
<organism evidence="2 3">
    <name type="scientific">Gracilibacillus oryzae</name>
    <dbReference type="NCBI Taxonomy" id="1672701"/>
    <lineage>
        <taxon>Bacteria</taxon>
        <taxon>Bacillati</taxon>
        <taxon>Bacillota</taxon>
        <taxon>Bacilli</taxon>
        <taxon>Bacillales</taxon>
        <taxon>Bacillaceae</taxon>
        <taxon>Gracilibacillus</taxon>
    </lineage>
</organism>
<keyword evidence="3" id="KW-1185">Reference proteome</keyword>
<dbReference type="Pfam" id="PF02655">
    <property type="entry name" value="ATP-grasp_3"/>
    <property type="match status" value="1"/>
</dbReference>
<gene>
    <name evidence="2" type="ORF">F9U64_15460</name>
</gene>
<evidence type="ECO:0000259" key="1">
    <source>
        <dbReference type="Pfam" id="PF02655"/>
    </source>
</evidence>
<evidence type="ECO:0000313" key="3">
    <source>
        <dbReference type="Proteomes" id="UP000480246"/>
    </source>
</evidence>
<accession>A0A7C8GS19</accession>
<sequence length="378" mass="43062">MSIKRILLTGARAPATLDLARIFAKNGYEVHAADSVACALTFSSKAVHSTHIVASPKMATARFMEQLMDIIKREQIDIIIPTCEEIFYLASYKKQIETYCQLFAEDIGRLAALHNKHQFPLIAEQYQLPVPSTTLCQNIDDWKSATSMMDKKIGKPVFSRFSNQLYFLPEDREKPIDISEQKQWVVQDYIDGEHYCSYSVAHNGRILAHIVYQSKFRVGDGATIHFQTIHEPSVDNWVKKFVESYQFTGQIGFDFIKDKAGTVYAIECNPRLTSGIHLFDRLPVHEAFLGTTTETITPQNSSRMLTAAMLTYALPNIKQHGMKQTMNAIAAANDIVWDWHDPAPFFKQMQSLLYFWQLSRGQKINLTEATTFDISWDG</sequence>
<dbReference type="SUPFAM" id="SSF56059">
    <property type="entry name" value="Glutathione synthetase ATP-binding domain-like"/>
    <property type="match status" value="1"/>
</dbReference>
<protein>
    <submittedName>
        <fullName evidence="2">ATP-grasp domain-containing protein</fullName>
    </submittedName>
</protein>